<dbReference type="UniPathway" id="UPA00659"/>
<dbReference type="PANTHER" id="PTHR43612:SF3">
    <property type="entry name" value="TRIFUNCTIONAL ENZYME SUBUNIT ALPHA, MITOCHONDRIAL"/>
    <property type="match status" value="1"/>
</dbReference>
<evidence type="ECO:0000259" key="16">
    <source>
        <dbReference type="Pfam" id="PF00725"/>
    </source>
</evidence>
<comment type="pathway">
    <text evidence="1">Lipid metabolism; fatty acid beta-oxidation.</text>
</comment>
<dbReference type="Pfam" id="PF02737">
    <property type="entry name" value="3HCDH_N"/>
    <property type="match status" value="1"/>
</dbReference>
<dbReference type="InterPro" id="IPR036291">
    <property type="entry name" value="NAD(P)-bd_dom_sf"/>
</dbReference>
<dbReference type="Gene3D" id="3.40.50.720">
    <property type="entry name" value="NAD(P)-binding Rossmann-like Domain"/>
    <property type="match status" value="1"/>
</dbReference>
<gene>
    <name evidence="18" type="primary">fadJ</name>
    <name evidence="18" type="ORF">F9817_09625</name>
</gene>
<keyword evidence="12 18" id="KW-0456">Lyase</keyword>
<dbReference type="NCBIfam" id="NF008363">
    <property type="entry name" value="PRK11154.1"/>
    <property type="match status" value="1"/>
</dbReference>
<feature type="domain" description="3-hydroxyacyl-CoA dehydrogenase C-terminal" evidence="16">
    <location>
        <begin position="494"/>
        <end position="587"/>
    </location>
</feature>
<proteinExistence type="inferred from homology"/>
<comment type="similarity">
    <text evidence="3">In the N-terminal section; belongs to the enoyl-CoA hydratase/isomerase family.</text>
</comment>
<organism evidence="18 19">
    <name type="scientific">Vibrio eleionomae</name>
    <dbReference type="NCBI Taxonomy" id="2653505"/>
    <lineage>
        <taxon>Bacteria</taxon>
        <taxon>Pseudomonadati</taxon>
        <taxon>Pseudomonadota</taxon>
        <taxon>Gammaproteobacteria</taxon>
        <taxon>Vibrionales</taxon>
        <taxon>Vibrionaceae</taxon>
        <taxon>Vibrio</taxon>
    </lineage>
</organism>
<dbReference type="Pfam" id="PF00725">
    <property type="entry name" value="3HCDH"/>
    <property type="match status" value="2"/>
</dbReference>
<dbReference type="InterPro" id="IPR050136">
    <property type="entry name" value="FA_oxidation_alpha_subunit"/>
</dbReference>
<dbReference type="PANTHER" id="PTHR43612">
    <property type="entry name" value="TRIFUNCTIONAL ENZYME SUBUNIT ALPHA"/>
    <property type="match status" value="1"/>
</dbReference>
<keyword evidence="10" id="KW-0443">Lipid metabolism</keyword>
<dbReference type="InterPro" id="IPR018376">
    <property type="entry name" value="Enoyl-CoA_hyd/isom_CS"/>
</dbReference>
<evidence type="ECO:0000256" key="3">
    <source>
        <dbReference type="ARBA" id="ARBA00008750"/>
    </source>
</evidence>
<dbReference type="InterPro" id="IPR006176">
    <property type="entry name" value="3-OHacyl-CoA_DH_NAD-bd"/>
</dbReference>
<dbReference type="AlphaFoldDB" id="A0A7X4RUN7"/>
<evidence type="ECO:0000256" key="2">
    <source>
        <dbReference type="ARBA" id="ARBA00007005"/>
    </source>
</evidence>
<evidence type="ECO:0000256" key="5">
    <source>
        <dbReference type="ARBA" id="ARBA00022490"/>
    </source>
</evidence>
<dbReference type="GO" id="GO:0070403">
    <property type="term" value="F:NAD+ binding"/>
    <property type="evidence" value="ECO:0007669"/>
    <property type="project" value="InterPro"/>
</dbReference>
<keyword evidence="6" id="KW-0276">Fatty acid metabolism</keyword>
<dbReference type="SUPFAM" id="SSF51735">
    <property type="entry name" value="NAD(P)-binding Rossmann-fold domains"/>
    <property type="match status" value="1"/>
</dbReference>
<dbReference type="FunFam" id="3.90.226.10:FF:000011">
    <property type="entry name" value="Fatty acid oxidation complex subunit alpha"/>
    <property type="match status" value="1"/>
</dbReference>
<evidence type="ECO:0000256" key="13">
    <source>
        <dbReference type="ARBA" id="ARBA00023268"/>
    </source>
</evidence>
<dbReference type="FunFam" id="3.40.50.720:FF:000009">
    <property type="entry name" value="Fatty oxidation complex, alpha subunit"/>
    <property type="match status" value="1"/>
</dbReference>
<dbReference type="GO" id="GO:0006635">
    <property type="term" value="P:fatty acid beta-oxidation"/>
    <property type="evidence" value="ECO:0007669"/>
    <property type="project" value="UniProtKB-UniPathway"/>
</dbReference>
<dbReference type="EMBL" id="WEKT01000013">
    <property type="protein sequence ID" value="MZI93457.1"/>
    <property type="molecule type" value="Genomic_DNA"/>
</dbReference>
<evidence type="ECO:0000256" key="4">
    <source>
        <dbReference type="ARBA" id="ARBA00012076"/>
    </source>
</evidence>
<evidence type="ECO:0000256" key="8">
    <source>
        <dbReference type="ARBA" id="ARBA00023002"/>
    </source>
</evidence>
<dbReference type="Pfam" id="PF00378">
    <property type="entry name" value="ECH_1"/>
    <property type="match status" value="1"/>
</dbReference>
<dbReference type="NCBIfam" id="TIGR02440">
    <property type="entry name" value="FadJ"/>
    <property type="match status" value="1"/>
</dbReference>
<dbReference type="InterPro" id="IPR029045">
    <property type="entry name" value="ClpP/crotonase-like_dom_sf"/>
</dbReference>
<dbReference type="RefSeq" id="WP_161154889.1">
    <property type="nucleotide sequence ID" value="NZ_WEKT01000013.1"/>
</dbReference>
<keyword evidence="7" id="KW-0442">Lipid degradation</keyword>
<evidence type="ECO:0000256" key="10">
    <source>
        <dbReference type="ARBA" id="ARBA00023098"/>
    </source>
</evidence>
<dbReference type="Gene3D" id="1.10.1040.50">
    <property type="match status" value="1"/>
</dbReference>
<keyword evidence="8 18" id="KW-0560">Oxidoreductase</keyword>
<keyword evidence="5" id="KW-0963">Cytoplasm</keyword>
<feature type="domain" description="3-hydroxyacyl-CoA dehydrogenase C-terminal" evidence="16">
    <location>
        <begin position="616"/>
        <end position="689"/>
    </location>
</feature>
<dbReference type="SUPFAM" id="SSF52096">
    <property type="entry name" value="ClpP/crotonase"/>
    <property type="match status" value="1"/>
</dbReference>
<dbReference type="InterPro" id="IPR008927">
    <property type="entry name" value="6-PGluconate_DH-like_C_sf"/>
</dbReference>
<sequence>MASENRGFSLSIDNHSVAWLQIDLPNEAVNTLRAESVTRINEILTELQNQQQRIKGLIIYSAKPDNFIAGADINMIDRCQSVDEARQLAHTGQDVFNQLQSLTFPVVAAIHGSCLGGGLELALACDYRVVSDDDKTRLGFPEVMLGLLPGAGGTQRLPRLVGLIPALDLILTGRLLRAGKAKKLGLVDDVVPQDILLEVAQRWLEKKRPKKPLSSMFERMLTHSNFLRRLVFDKAAAKAFEKSRGNYPAIDAIFQVMRVGMQQGMKKGLHEEAKQFADLVMTKQSRALRHLYFANNILKKHYPSDGLVPIEKVQVVGGGLMGSGIAYVTATKAQVMTRIQDVSEQGVLSALQYSYTRLQDKRTKRHLTSRQVKQSLSRLSGDLSNATLPQADLVVEAVFEDLALKQHIVSQFDQFAPQQAIFATNTSSLPISQIAENSSRSENVIGLHYFSPVEKMPLVEVIPHKHTSSETVAKTVSFARRQGKTPIVVKDSAGFFVNRILAPYLNEAAQLMLDNQPIEEIDAALTNFGFPVGPLCLLDEVGLDIGAKVSPILVQELGDRFKGPDIFSVMLNDGRVGKKVRKGFYHYPVDKPKEVDRQVYRLFGLSPESYLTPKTVAMRCLLPMLNEAVRCLDEGVIAAPEDGDIGAVYGVGFPPFLGGPFHYMDGLGLVCISELMTRYADTYGPRFFPCEGIIQRAEQAKAFYD</sequence>
<evidence type="ECO:0000313" key="19">
    <source>
        <dbReference type="Proteomes" id="UP000462621"/>
    </source>
</evidence>
<keyword evidence="13" id="KW-0511">Multifunctional enzyme</keyword>
<dbReference type="GO" id="GO:0016509">
    <property type="term" value="F:long-chain (3S)-3-hydroxyacyl-CoA dehydrogenase (NAD+) activity"/>
    <property type="evidence" value="ECO:0007669"/>
    <property type="project" value="TreeGrafter"/>
</dbReference>
<evidence type="ECO:0000313" key="18">
    <source>
        <dbReference type="EMBL" id="MZI93457.1"/>
    </source>
</evidence>
<comment type="catalytic activity">
    <reaction evidence="14">
        <text>a (3S)-3-hydroxyacyl-CoA + NAD(+) = a 3-oxoacyl-CoA + NADH + H(+)</text>
        <dbReference type="Rhea" id="RHEA:22432"/>
        <dbReference type="ChEBI" id="CHEBI:15378"/>
        <dbReference type="ChEBI" id="CHEBI:57318"/>
        <dbReference type="ChEBI" id="CHEBI:57540"/>
        <dbReference type="ChEBI" id="CHEBI:57945"/>
        <dbReference type="ChEBI" id="CHEBI:90726"/>
        <dbReference type="EC" id="1.1.1.35"/>
    </reaction>
</comment>
<protein>
    <recommendedName>
        <fullName evidence="4">enoyl-CoA hydratase</fullName>
        <ecNumber evidence="4">4.2.1.17</ecNumber>
    </recommendedName>
</protein>
<evidence type="ECO:0000256" key="1">
    <source>
        <dbReference type="ARBA" id="ARBA00005005"/>
    </source>
</evidence>
<keyword evidence="9" id="KW-0520">NAD</keyword>
<feature type="domain" description="3-hydroxyacyl-CoA dehydrogenase NAD binding" evidence="17">
    <location>
        <begin position="312"/>
        <end position="491"/>
    </location>
</feature>
<evidence type="ECO:0000256" key="14">
    <source>
        <dbReference type="ARBA" id="ARBA00049556"/>
    </source>
</evidence>
<dbReference type="PROSITE" id="PS00166">
    <property type="entry name" value="ENOYL_COA_HYDRATASE"/>
    <property type="match status" value="1"/>
</dbReference>
<dbReference type="CDD" id="cd06558">
    <property type="entry name" value="crotonase-like"/>
    <property type="match status" value="1"/>
</dbReference>
<comment type="caution">
    <text evidence="18">The sequence shown here is derived from an EMBL/GenBank/DDBJ whole genome shotgun (WGS) entry which is preliminary data.</text>
</comment>
<evidence type="ECO:0000256" key="7">
    <source>
        <dbReference type="ARBA" id="ARBA00022963"/>
    </source>
</evidence>
<dbReference type="Gene3D" id="3.90.226.10">
    <property type="entry name" value="2-enoyl-CoA Hydratase, Chain A, domain 1"/>
    <property type="match status" value="1"/>
</dbReference>
<dbReference type="EC" id="4.2.1.17" evidence="4"/>
<name>A0A7X4RUN7_9VIBR</name>
<keyword evidence="19" id="KW-1185">Reference proteome</keyword>
<dbReference type="SUPFAM" id="SSF48179">
    <property type="entry name" value="6-phosphogluconate dehydrogenase C-terminal domain-like"/>
    <property type="match status" value="2"/>
</dbReference>
<evidence type="ECO:0000256" key="6">
    <source>
        <dbReference type="ARBA" id="ARBA00022832"/>
    </source>
</evidence>
<evidence type="ECO:0000256" key="11">
    <source>
        <dbReference type="ARBA" id="ARBA00023235"/>
    </source>
</evidence>
<reference evidence="18 19" key="1">
    <citation type="submission" date="2019-10" db="EMBL/GenBank/DDBJ databases">
        <title>Vibrio sp. nov. isolated from a shrimp pond.</title>
        <authorList>
            <person name="Gomez-Gil B."/>
            <person name="Enciso-Ibarra J."/>
            <person name="Enciso-Ibarra K."/>
            <person name="Bolan-Mejia C."/>
        </authorList>
    </citation>
    <scope>NUCLEOTIDE SEQUENCE [LARGE SCALE GENOMIC DNA]</scope>
    <source>
        <strain evidence="18 19">CAIM 722</strain>
    </source>
</reference>
<comment type="similarity">
    <text evidence="2">In the central section; belongs to the 3-hydroxyacyl-CoA dehydrogenase family.</text>
</comment>
<evidence type="ECO:0000259" key="17">
    <source>
        <dbReference type="Pfam" id="PF02737"/>
    </source>
</evidence>
<accession>A0A7X4RUN7</accession>
<evidence type="ECO:0000256" key="15">
    <source>
        <dbReference type="RuleBase" id="RU003707"/>
    </source>
</evidence>
<dbReference type="InterPro" id="IPR001753">
    <property type="entry name" value="Enoyl-CoA_hydra/iso"/>
</dbReference>
<dbReference type="GO" id="GO:0004300">
    <property type="term" value="F:enoyl-CoA hydratase activity"/>
    <property type="evidence" value="ECO:0007669"/>
    <property type="project" value="UniProtKB-EC"/>
</dbReference>
<keyword evidence="11 18" id="KW-0413">Isomerase</keyword>
<evidence type="ECO:0000256" key="12">
    <source>
        <dbReference type="ARBA" id="ARBA00023239"/>
    </source>
</evidence>
<dbReference type="InterPro" id="IPR012802">
    <property type="entry name" value="FadJ"/>
</dbReference>
<evidence type="ECO:0000256" key="9">
    <source>
        <dbReference type="ARBA" id="ARBA00023027"/>
    </source>
</evidence>
<dbReference type="GO" id="GO:0008692">
    <property type="term" value="F:3-hydroxybutyryl-CoA epimerase activity"/>
    <property type="evidence" value="ECO:0007669"/>
    <property type="project" value="InterPro"/>
</dbReference>
<dbReference type="InterPro" id="IPR006108">
    <property type="entry name" value="3HC_DH_C"/>
</dbReference>
<comment type="similarity">
    <text evidence="15">Belongs to the enoyl-CoA hydratase/isomerase family.</text>
</comment>
<dbReference type="Proteomes" id="UP000462621">
    <property type="component" value="Unassembled WGS sequence"/>
</dbReference>